<feature type="chain" id="PRO_5036488938" description="Secreted protein" evidence="1">
    <location>
        <begin position="26"/>
        <end position="86"/>
    </location>
</feature>
<protein>
    <recommendedName>
        <fullName evidence="4">Secreted protein</fullName>
    </recommendedName>
</protein>
<evidence type="ECO:0000256" key="1">
    <source>
        <dbReference type="SAM" id="SignalP"/>
    </source>
</evidence>
<gene>
    <name evidence="2" type="ORF">POTOM_061762</name>
</gene>
<keyword evidence="3" id="KW-1185">Reference proteome</keyword>
<organism evidence="2 3">
    <name type="scientific">Populus tomentosa</name>
    <name type="common">Chinese white poplar</name>
    <dbReference type="NCBI Taxonomy" id="118781"/>
    <lineage>
        <taxon>Eukaryota</taxon>
        <taxon>Viridiplantae</taxon>
        <taxon>Streptophyta</taxon>
        <taxon>Embryophyta</taxon>
        <taxon>Tracheophyta</taxon>
        <taxon>Spermatophyta</taxon>
        <taxon>Magnoliopsida</taxon>
        <taxon>eudicotyledons</taxon>
        <taxon>Gunneridae</taxon>
        <taxon>Pentapetalae</taxon>
        <taxon>rosids</taxon>
        <taxon>fabids</taxon>
        <taxon>Malpighiales</taxon>
        <taxon>Salicaceae</taxon>
        <taxon>Saliceae</taxon>
        <taxon>Populus</taxon>
    </lineage>
</organism>
<name>A0A8X7XPT1_POPTO</name>
<dbReference type="EMBL" id="JAAWWB010001980">
    <property type="protein sequence ID" value="KAG6735599.1"/>
    <property type="molecule type" value="Genomic_DNA"/>
</dbReference>
<evidence type="ECO:0000313" key="3">
    <source>
        <dbReference type="Proteomes" id="UP000886885"/>
    </source>
</evidence>
<accession>A0A8X7XPT1</accession>
<comment type="caution">
    <text evidence="2">The sequence shown here is derived from an EMBL/GenBank/DDBJ whole genome shotgun (WGS) entry which is preliminary data.</text>
</comment>
<dbReference type="AlphaFoldDB" id="A0A8X7XPT1"/>
<reference evidence="2" key="1">
    <citation type="journal article" date="2020" name="bioRxiv">
        <title>Hybrid origin of Populus tomentosa Carr. identified through genome sequencing and phylogenomic analysis.</title>
        <authorList>
            <person name="An X."/>
            <person name="Gao K."/>
            <person name="Chen Z."/>
            <person name="Li J."/>
            <person name="Yang X."/>
            <person name="Yang X."/>
            <person name="Zhou J."/>
            <person name="Guo T."/>
            <person name="Zhao T."/>
            <person name="Huang S."/>
            <person name="Miao D."/>
            <person name="Khan W.U."/>
            <person name="Rao P."/>
            <person name="Ye M."/>
            <person name="Lei B."/>
            <person name="Liao W."/>
            <person name="Wang J."/>
            <person name="Ji L."/>
            <person name="Li Y."/>
            <person name="Guo B."/>
            <person name="Mustafa N.S."/>
            <person name="Li S."/>
            <person name="Yun Q."/>
            <person name="Keller S.R."/>
            <person name="Mao J."/>
            <person name="Zhang R."/>
            <person name="Strauss S.H."/>
        </authorList>
    </citation>
    <scope>NUCLEOTIDE SEQUENCE</scope>
    <source>
        <strain evidence="2">GM15</strain>
        <tissue evidence="2">Leaf</tissue>
    </source>
</reference>
<dbReference type="PROSITE" id="PS51257">
    <property type="entry name" value="PROKAR_LIPOPROTEIN"/>
    <property type="match status" value="1"/>
</dbReference>
<feature type="signal peptide" evidence="1">
    <location>
        <begin position="1"/>
        <end position="25"/>
    </location>
</feature>
<dbReference type="OrthoDB" id="10302508at2759"/>
<keyword evidence="1" id="KW-0732">Signal</keyword>
<evidence type="ECO:0000313" key="2">
    <source>
        <dbReference type="EMBL" id="KAG6735599.1"/>
    </source>
</evidence>
<dbReference type="Proteomes" id="UP000886885">
    <property type="component" value="Unassembled WGS sequence"/>
</dbReference>
<sequence length="86" mass="9196">MRSYRLTSLFIVLAMTSCLLSTTEARKAGRCQNDNDCVNACEKGCAVCTCVPAFKQCECGNSLPKLIPAEAILGESSGHNNDNGIH</sequence>
<proteinExistence type="predicted"/>
<evidence type="ECO:0008006" key="4">
    <source>
        <dbReference type="Google" id="ProtNLM"/>
    </source>
</evidence>